<evidence type="ECO:0008006" key="3">
    <source>
        <dbReference type="Google" id="ProtNLM"/>
    </source>
</evidence>
<dbReference type="EMBL" id="JAQQAL010000008">
    <property type="protein sequence ID" value="MDC7225635.1"/>
    <property type="molecule type" value="Genomic_DNA"/>
</dbReference>
<reference evidence="1 2" key="1">
    <citation type="submission" date="2022-12" db="EMBL/GenBank/DDBJ databases">
        <title>Metagenome assembled genome from gulf of manar.</title>
        <authorList>
            <person name="Kohli P."/>
            <person name="Pk S."/>
            <person name="Venkata Ramana C."/>
            <person name="Sasikala C."/>
        </authorList>
    </citation>
    <scope>NUCLEOTIDE SEQUENCE [LARGE SCALE GENOMIC DNA]</scope>
    <source>
        <strain evidence="1">JB008</strain>
    </source>
</reference>
<sequence>MLNTNYAEGILFRGTQLYLAEGYKGLSVFDISTPQNPVQLSTCDTLYASDIAIQDDYAFITDGTGLNTVKIFIPDWLK</sequence>
<evidence type="ECO:0000313" key="2">
    <source>
        <dbReference type="Proteomes" id="UP001221217"/>
    </source>
</evidence>
<comment type="caution">
    <text evidence="1">The sequence shown here is derived from an EMBL/GenBank/DDBJ whole genome shotgun (WGS) entry which is preliminary data.</text>
</comment>
<accession>A0AAJ1MLE3</accession>
<protein>
    <recommendedName>
        <fullName evidence="3">LVIVD repeat-containing protein</fullName>
    </recommendedName>
</protein>
<dbReference type="InterPro" id="IPR013211">
    <property type="entry name" value="LVIVD"/>
</dbReference>
<dbReference type="Pfam" id="PF08309">
    <property type="entry name" value="LVIVD"/>
    <property type="match status" value="2"/>
</dbReference>
<proteinExistence type="predicted"/>
<dbReference type="SUPFAM" id="SSF63825">
    <property type="entry name" value="YWTD domain"/>
    <property type="match status" value="1"/>
</dbReference>
<evidence type="ECO:0000313" key="1">
    <source>
        <dbReference type="EMBL" id="MDC7225635.1"/>
    </source>
</evidence>
<dbReference type="AlphaFoldDB" id="A0AAJ1MLE3"/>
<organism evidence="1 2">
    <name type="scientific">Candidatus Thalassospirochaeta sargassi</name>
    <dbReference type="NCBI Taxonomy" id="3119039"/>
    <lineage>
        <taxon>Bacteria</taxon>
        <taxon>Pseudomonadati</taxon>
        <taxon>Spirochaetota</taxon>
        <taxon>Spirochaetia</taxon>
        <taxon>Spirochaetales</taxon>
        <taxon>Spirochaetaceae</taxon>
        <taxon>Candidatus Thalassospirochaeta</taxon>
    </lineage>
</organism>
<dbReference type="Proteomes" id="UP001221217">
    <property type="component" value="Unassembled WGS sequence"/>
</dbReference>
<name>A0AAJ1MLE3_9SPIO</name>
<gene>
    <name evidence="1" type="ORF">PQJ61_02595</name>
</gene>